<evidence type="ECO:0000313" key="1">
    <source>
        <dbReference type="EMBL" id="MEQ2196535.1"/>
    </source>
</evidence>
<sequence length="104" mass="11556">EKSVFLVLSGRLVRQNKLRLLWRDTLTVTALDLAALRMLSAWLINTSFSFNGAGASRQPSKVPFIWVIYGSSLRSTQGTADPVHITVCRSTPGLGKINRAIWEK</sequence>
<dbReference type="Proteomes" id="UP001434883">
    <property type="component" value="Unassembled WGS sequence"/>
</dbReference>
<feature type="non-terminal residue" evidence="1">
    <location>
        <position position="1"/>
    </location>
</feature>
<accession>A0ABV0QL48</accession>
<reference evidence="1 2" key="1">
    <citation type="submission" date="2021-06" db="EMBL/GenBank/DDBJ databases">
        <authorList>
            <person name="Palmer J.M."/>
        </authorList>
    </citation>
    <scope>NUCLEOTIDE SEQUENCE [LARGE SCALE GENOMIC DNA]</scope>
    <source>
        <strain evidence="1 2">XC_2019</strain>
        <tissue evidence="1">Muscle</tissue>
    </source>
</reference>
<proteinExistence type="predicted"/>
<comment type="caution">
    <text evidence="1">The sequence shown here is derived from an EMBL/GenBank/DDBJ whole genome shotgun (WGS) entry which is preliminary data.</text>
</comment>
<gene>
    <name evidence="1" type="ORF">XENOCAPTIV_002235</name>
</gene>
<keyword evidence="2" id="KW-1185">Reference proteome</keyword>
<organism evidence="1 2">
    <name type="scientific">Xenoophorus captivus</name>
    <dbReference type="NCBI Taxonomy" id="1517983"/>
    <lineage>
        <taxon>Eukaryota</taxon>
        <taxon>Metazoa</taxon>
        <taxon>Chordata</taxon>
        <taxon>Craniata</taxon>
        <taxon>Vertebrata</taxon>
        <taxon>Euteleostomi</taxon>
        <taxon>Actinopterygii</taxon>
        <taxon>Neopterygii</taxon>
        <taxon>Teleostei</taxon>
        <taxon>Neoteleostei</taxon>
        <taxon>Acanthomorphata</taxon>
        <taxon>Ovalentaria</taxon>
        <taxon>Atherinomorphae</taxon>
        <taxon>Cyprinodontiformes</taxon>
        <taxon>Goodeidae</taxon>
        <taxon>Xenoophorus</taxon>
    </lineage>
</organism>
<protein>
    <submittedName>
        <fullName evidence="1">Uncharacterized protein</fullName>
    </submittedName>
</protein>
<dbReference type="EMBL" id="JAHRIN010016927">
    <property type="protein sequence ID" value="MEQ2196535.1"/>
    <property type="molecule type" value="Genomic_DNA"/>
</dbReference>
<name>A0ABV0QL48_9TELE</name>
<evidence type="ECO:0000313" key="2">
    <source>
        <dbReference type="Proteomes" id="UP001434883"/>
    </source>
</evidence>